<protein>
    <recommendedName>
        <fullName evidence="7">WRKY domain-containing protein</fullName>
    </recommendedName>
</protein>
<dbReference type="EMBL" id="JAAMPC010000004">
    <property type="protein sequence ID" value="KAG2318308.1"/>
    <property type="molecule type" value="Genomic_DNA"/>
</dbReference>
<dbReference type="Pfam" id="PF03106">
    <property type="entry name" value="WRKY"/>
    <property type="match status" value="1"/>
</dbReference>
<keyword evidence="6" id="KW-0175">Coiled coil</keyword>
<dbReference type="Gene3D" id="2.20.25.80">
    <property type="entry name" value="WRKY domain"/>
    <property type="match status" value="1"/>
</dbReference>
<dbReference type="AlphaFoldDB" id="A0A8X8B1I0"/>
<keyword evidence="3" id="KW-0238">DNA-binding</keyword>
<dbReference type="PROSITE" id="PS50811">
    <property type="entry name" value="WRKY"/>
    <property type="match status" value="1"/>
</dbReference>
<organism evidence="8 9">
    <name type="scientific">Brassica carinata</name>
    <name type="common">Ethiopian mustard</name>
    <name type="synonym">Abyssinian cabbage</name>
    <dbReference type="NCBI Taxonomy" id="52824"/>
    <lineage>
        <taxon>Eukaryota</taxon>
        <taxon>Viridiplantae</taxon>
        <taxon>Streptophyta</taxon>
        <taxon>Embryophyta</taxon>
        <taxon>Tracheophyta</taxon>
        <taxon>Spermatophyta</taxon>
        <taxon>Magnoliopsida</taxon>
        <taxon>eudicotyledons</taxon>
        <taxon>Gunneridae</taxon>
        <taxon>Pentapetalae</taxon>
        <taxon>rosids</taxon>
        <taxon>malvids</taxon>
        <taxon>Brassicales</taxon>
        <taxon>Brassicaceae</taxon>
        <taxon>Brassiceae</taxon>
        <taxon>Brassica</taxon>
    </lineage>
</organism>
<dbReference type="InterPro" id="IPR003657">
    <property type="entry name" value="WRKY_dom"/>
</dbReference>
<feature type="coiled-coil region" evidence="6">
    <location>
        <begin position="30"/>
        <end position="71"/>
    </location>
</feature>
<accession>A0A8X8B1I0</accession>
<keyword evidence="5" id="KW-0539">Nucleus</keyword>
<evidence type="ECO:0000256" key="3">
    <source>
        <dbReference type="ARBA" id="ARBA00023125"/>
    </source>
</evidence>
<proteinExistence type="predicted"/>
<reference evidence="8 9" key="1">
    <citation type="submission" date="2020-02" db="EMBL/GenBank/DDBJ databases">
        <authorList>
            <person name="Ma Q."/>
            <person name="Huang Y."/>
            <person name="Song X."/>
            <person name="Pei D."/>
        </authorList>
    </citation>
    <scope>NUCLEOTIDE SEQUENCE [LARGE SCALE GENOMIC DNA]</scope>
    <source>
        <strain evidence="8">Sxm20200214</strain>
        <tissue evidence="8">Leaf</tissue>
    </source>
</reference>
<evidence type="ECO:0000313" key="8">
    <source>
        <dbReference type="EMBL" id="KAG2318308.1"/>
    </source>
</evidence>
<dbReference type="GO" id="GO:0005634">
    <property type="term" value="C:nucleus"/>
    <property type="evidence" value="ECO:0007669"/>
    <property type="project" value="UniProtKB-SubCell"/>
</dbReference>
<dbReference type="SMART" id="SM00774">
    <property type="entry name" value="WRKY"/>
    <property type="match status" value="1"/>
</dbReference>
<keyword evidence="2" id="KW-0805">Transcription regulation</keyword>
<evidence type="ECO:0000313" key="9">
    <source>
        <dbReference type="Proteomes" id="UP000886595"/>
    </source>
</evidence>
<dbReference type="GO" id="GO:0003700">
    <property type="term" value="F:DNA-binding transcription factor activity"/>
    <property type="evidence" value="ECO:0007669"/>
    <property type="project" value="InterPro"/>
</dbReference>
<evidence type="ECO:0000256" key="2">
    <source>
        <dbReference type="ARBA" id="ARBA00023015"/>
    </source>
</evidence>
<dbReference type="GO" id="GO:0043565">
    <property type="term" value="F:sequence-specific DNA binding"/>
    <property type="evidence" value="ECO:0007669"/>
    <property type="project" value="InterPro"/>
</dbReference>
<evidence type="ECO:0000256" key="4">
    <source>
        <dbReference type="ARBA" id="ARBA00023163"/>
    </source>
</evidence>
<keyword evidence="4" id="KW-0804">Transcription</keyword>
<evidence type="ECO:0000256" key="1">
    <source>
        <dbReference type="ARBA" id="ARBA00004123"/>
    </source>
</evidence>
<keyword evidence="9" id="KW-1185">Reference proteome</keyword>
<evidence type="ECO:0000256" key="6">
    <source>
        <dbReference type="SAM" id="Coils"/>
    </source>
</evidence>
<dbReference type="OrthoDB" id="1093223at2759"/>
<dbReference type="PANTHER" id="PTHR31429">
    <property type="entry name" value="WRKY TRANSCRIPTION FACTOR 36-RELATED"/>
    <property type="match status" value="1"/>
</dbReference>
<name>A0A8X8B1I0_BRACI</name>
<comment type="subcellular location">
    <subcellularLocation>
        <location evidence="1">Nucleus</location>
    </subcellularLocation>
</comment>
<feature type="domain" description="WRKY" evidence="7">
    <location>
        <begin position="213"/>
        <end position="279"/>
    </location>
</feature>
<evidence type="ECO:0000259" key="7">
    <source>
        <dbReference type="PROSITE" id="PS50811"/>
    </source>
</evidence>
<dbReference type="InterPro" id="IPR044810">
    <property type="entry name" value="WRKY_plant"/>
</dbReference>
<dbReference type="Proteomes" id="UP000886595">
    <property type="component" value="Unassembled WGS sequence"/>
</dbReference>
<gene>
    <name evidence="8" type="ORF">Bca52824_021430</name>
</gene>
<evidence type="ECO:0000256" key="5">
    <source>
        <dbReference type="ARBA" id="ARBA00023242"/>
    </source>
</evidence>
<dbReference type="PANTHER" id="PTHR31429:SF79">
    <property type="entry name" value="WRKY DOMAIN-CONTAINING PROTEIN"/>
    <property type="match status" value="1"/>
</dbReference>
<sequence>MEVLKKLPTSDSIVQDEVAGSAGDGRIQESRKVSHELESANVEMREMKEENEKLKVMLEHIESDYKSLRLRFLNKVQQKSSAKPVRDNKNDHLSAEFLTSSDQEREFVSLSLGRRGSNSPSNSIDNKEEKTKFISLGAKEDDEELTNVDLTLGPDVGLAKQNSIISSLENSSSEEAPAMNKVTGKRSLLSGDTDDNGQQNLAKRARVCVRARCDTLTMNDGCQWRKYGQKVAKGNPCPRAYYRCTVAPGCPVRRQVQRCVDDMSILITTYEGTHNHPLPLTATAMASTTAAAASMLLSGSSTSGLDTEMIKNGMNFKLYDNNSRFTNKPTVVSPLHPTVTLDLTAPPMPKPSSSPYSFNFDKFPSLQRFPSTSLNFSASSSSSDSTSTINIPTIWGSGYASCSPVTDNKVHTGRSSFLNIGKPLPQNPSLTETLTKALTSDPSFQSVIAQAISTMVGSGNGDQHFAWTGRNLLQNSSTSNSLSINQQAAADSNNINKGSEAYFSSLLMSNMANPGMLSPLNLPSSQLPFTMFTTSSSSTPSFLNEEKKRLL</sequence>
<dbReference type="InterPro" id="IPR036576">
    <property type="entry name" value="WRKY_dom_sf"/>
</dbReference>
<dbReference type="FunFam" id="2.20.25.80:FF:000002">
    <property type="entry name" value="probable WRKY transcription factor 31"/>
    <property type="match status" value="1"/>
</dbReference>
<dbReference type="SUPFAM" id="SSF118290">
    <property type="entry name" value="WRKY DNA-binding domain"/>
    <property type="match status" value="1"/>
</dbReference>
<comment type="caution">
    <text evidence="8">The sequence shown here is derived from an EMBL/GenBank/DDBJ whole genome shotgun (WGS) entry which is preliminary data.</text>
</comment>